<feature type="domain" description="Alginate lyase 2" evidence="2">
    <location>
        <begin position="42"/>
        <end position="209"/>
    </location>
</feature>
<dbReference type="PANTHER" id="PTHR33681:SF11">
    <property type="entry name" value="ALGINATE LYASE"/>
    <property type="match status" value="1"/>
</dbReference>
<dbReference type="EMBL" id="OX451736">
    <property type="protein sequence ID" value="CAI8587983.1"/>
    <property type="molecule type" value="Genomic_DNA"/>
</dbReference>
<reference evidence="3 4" key="1">
    <citation type="submission" date="2023-01" db="EMBL/GenBank/DDBJ databases">
        <authorList>
            <person name="Kreplak J."/>
        </authorList>
    </citation>
    <scope>NUCLEOTIDE SEQUENCE [LARGE SCALE GENOMIC DNA]</scope>
</reference>
<dbReference type="Proteomes" id="UP001157006">
    <property type="component" value="Chromosome 1L"/>
</dbReference>
<keyword evidence="1" id="KW-0732">Signal</keyword>
<feature type="signal peptide" evidence="1">
    <location>
        <begin position="1"/>
        <end position="27"/>
    </location>
</feature>
<evidence type="ECO:0000313" key="4">
    <source>
        <dbReference type="Proteomes" id="UP001157006"/>
    </source>
</evidence>
<evidence type="ECO:0000313" key="3">
    <source>
        <dbReference type="EMBL" id="CAI8587983.1"/>
    </source>
</evidence>
<name>A0AAV0YT69_VICFA</name>
<gene>
    <name evidence="3" type="ORF">VFH_I326080</name>
</gene>
<organism evidence="3 4">
    <name type="scientific">Vicia faba</name>
    <name type="common">Broad bean</name>
    <name type="synonym">Faba vulgaris</name>
    <dbReference type="NCBI Taxonomy" id="3906"/>
    <lineage>
        <taxon>Eukaryota</taxon>
        <taxon>Viridiplantae</taxon>
        <taxon>Streptophyta</taxon>
        <taxon>Embryophyta</taxon>
        <taxon>Tracheophyta</taxon>
        <taxon>Spermatophyta</taxon>
        <taxon>Magnoliopsida</taxon>
        <taxon>eudicotyledons</taxon>
        <taxon>Gunneridae</taxon>
        <taxon>Pentapetalae</taxon>
        <taxon>rosids</taxon>
        <taxon>fabids</taxon>
        <taxon>Fabales</taxon>
        <taxon>Fabaceae</taxon>
        <taxon>Papilionoideae</taxon>
        <taxon>50 kb inversion clade</taxon>
        <taxon>NPAAA clade</taxon>
        <taxon>Hologalegina</taxon>
        <taxon>IRL clade</taxon>
        <taxon>Fabeae</taxon>
        <taxon>Vicia</taxon>
    </lineage>
</organism>
<dbReference type="InterPro" id="IPR013320">
    <property type="entry name" value="ConA-like_dom_sf"/>
</dbReference>
<feature type="chain" id="PRO_5043482929" description="Alginate lyase 2 domain-containing protein" evidence="1">
    <location>
        <begin position="28"/>
        <end position="271"/>
    </location>
</feature>
<dbReference type="Pfam" id="PF08787">
    <property type="entry name" value="Alginate_lyase2"/>
    <property type="match status" value="1"/>
</dbReference>
<accession>A0AAV0YT69</accession>
<dbReference type="Gene3D" id="2.60.120.200">
    <property type="match status" value="1"/>
</dbReference>
<evidence type="ECO:0000259" key="2">
    <source>
        <dbReference type="Pfam" id="PF08787"/>
    </source>
</evidence>
<dbReference type="SUPFAM" id="SSF49899">
    <property type="entry name" value="Concanavalin A-like lectins/glucanases"/>
    <property type="match status" value="1"/>
</dbReference>
<sequence length="271" mass="30821">MRSSNIFVILSLFLLLVSIENIVRVYGEDPTYGFTSIPLTEANFVVQKPYNIPVEQRYSFIDGVHRFWVYAHDKPYSPGSPTQPRTEIRIKGLDYHSSVWQFEGYGYVPKGTSGATIAQIHGSGDGGATTLILRIYNRDMRYYDTDLVAENLYDKWFRVNIIHDVDGGIVSVFSDGENKFQTKDHGPGDLYFKCGVYAAPAHISNYMESSLCAYWKKLKLCEDGYDRVEKSQKWSSSKSSLMEPKMEFIKIIVNGVCIVTVNIISIPKYLI</sequence>
<keyword evidence="4" id="KW-1185">Reference proteome</keyword>
<dbReference type="InterPro" id="IPR014895">
    <property type="entry name" value="Alginate_lyase_2"/>
</dbReference>
<dbReference type="PANTHER" id="PTHR33681">
    <property type="entry name" value="BINDING PROTEIN, PUTATIVE, EXPRESSED-RELATED"/>
    <property type="match status" value="1"/>
</dbReference>
<protein>
    <recommendedName>
        <fullName evidence="2">Alginate lyase 2 domain-containing protein</fullName>
    </recommendedName>
</protein>
<evidence type="ECO:0000256" key="1">
    <source>
        <dbReference type="SAM" id="SignalP"/>
    </source>
</evidence>
<proteinExistence type="predicted"/>
<dbReference type="AlphaFoldDB" id="A0AAV0YT69"/>